<proteinExistence type="predicted"/>
<reference evidence="3 4" key="1">
    <citation type="submission" date="2019-09" db="EMBL/GenBank/DDBJ databases">
        <authorList>
            <person name="Brejova B."/>
        </authorList>
    </citation>
    <scope>NUCLEOTIDE SEQUENCE [LARGE SCALE GENOMIC DNA]</scope>
</reference>
<keyword evidence="2" id="KW-1133">Transmembrane helix</keyword>
<dbReference type="Proteomes" id="UP000398389">
    <property type="component" value="Unassembled WGS sequence"/>
</dbReference>
<feature type="transmembrane region" description="Helical" evidence="2">
    <location>
        <begin position="215"/>
        <end position="236"/>
    </location>
</feature>
<dbReference type="GeneID" id="43580805"/>
<evidence type="ECO:0000256" key="1">
    <source>
        <dbReference type="SAM" id="MobiDB-lite"/>
    </source>
</evidence>
<organism evidence="3 4">
    <name type="scientific">Magnusiomyces paraingens</name>
    <dbReference type="NCBI Taxonomy" id="2606893"/>
    <lineage>
        <taxon>Eukaryota</taxon>
        <taxon>Fungi</taxon>
        <taxon>Dikarya</taxon>
        <taxon>Ascomycota</taxon>
        <taxon>Saccharomycotina</taxon>
        <taxon>Dipodascomycetes</taxon>
        <taxon>Dipodascales</taxon>
        <taxon>Dipodascaceae</taxon>
        <taxon>Magnusiomyces</taxon>
    </lineage>
</organism>
<feature type="region of interest" description="Disordered" evidence="1">
    <location>
        <begin position="261"/>
        <end position="285"/>
    </location>
</feature>
<protein>
    <submittedName>
        <fullName evidence="3">Uncharacterized protein</fullName>
    </submittedName>
</protein>
<dbReference type="EMBL" id="CABVLU010000002">
    <property type="protein sequence ID" value="VVT48857.1"/>
    <property type="molecule type" value="Genomic_DNA"/>
</dbReference>
<name>A0A5E8BJK8_9ASCO</name>
<keyword evidence="2" id="KW-0812">Transmembrane</keyword>
<keyword evidence="2" id="KW-0472">Membrane</keyword>
<dbReference type="RefSeq" id="XP_031852596.1">
    <property type="nucleotide sequence ID" value="XM_031996705.1"/>
</dbReference>
<evidence type="ECO:0000313" key="3">
    <source>
        <dbReference type="EMBL" id="VVT48857.1"/>
    </source>
</evidence>
<evidence type="ECO:0000256" key="2">
    <source>
        <dbReference type="SAM" id="Phobius"/>
    </source>
</evidence>
<feature type="region of interest" description="Disordered" evidence="1">
    <location>
        <begin position="34"/>
        <end position="56"/>
    </location>
</feature>
<keyword evidence="4" id="KW-1185">Reference proteome</keyword>
<gene>
    <name evidence="3" type="ORF">SAPINGB_P001985</name>
</gene>
<evidence type="ECO:0000313" key="4">
    <source>
        <dbReference type="Proteomes" id="UP000398389"/>
    </source>
</evidence>
<accession>A0A5E8BJK8</accession>
<sequence>MKPGTRSNILNMPYEKPKFMSIEQMFDFNYSLRDRGTDSDNDSEDSKSSFDFNARGDNIFTEDEEEGDIMGVEPPTPIVSGTEVFTQVDPKDLQSKIINAVNAIDIYEIFQTPKSSSKLLAEISHQVLSIFNKSPLELIPEKVMLNEQLKRKAQLYLLPDNNELFATYGDLGETGFNILKDYLASKYQYSDLIREKTKLVQIWENKSFMDPAPYLWWWSLFCTNVVFHIFCLEVNVHLIRQLKSPQDVSLDDAYDIVRNKSLQNESDTDPDVESNGLPSKRRKQN</sequence>
<dbReference type="AlphaFoldDB" id="A0A5E8BJK8"/>
<feature type="compositionally biased region" description="Basic and acidic residues" evidence="1">
    <location>
        <begin position="34"/>
        <end position="48"/>
    </location>
</feature>